<evidence type="ECO:0000256" key="7">
    <source>
        <dbReference type="SAM" id="MobiDB-lite"/>
    </source>
</evidence>
<dbReference type="InParanoid" id="K5Y424"/>
<dbReference type="SMART" id="SM00397">
    <property type="entry name" value="t_SNARE"/>
    <property type="match status" value="1"/>
</dbReference>
<dbReference type="InterPro" id="IPR006011">
    <property type="entry name" value="Syntaxin_N"/>
</dbReference>
<dbReference type="RefSeq" id="XP_007326678.1">
    <property type="nucleotide sequence ID" value="XM_007326616.1"/>
</dbReference>
<protein>
    <recommendedName>
        <fullName evidence="9">t-SNARE coiled-coil homology domain-containing protein</fullName>
    </recommendedName>
</protein>
<name>K5Y424_AGABU</name>
<feature type="compositionally biased region" description="Polar residues" evidence="7">
    <location>
        <begin position="23"/>
        <end position="33"/>
    </location>
</feature>
<evidence type="ECO:0000256" key="5">
    <source>
        <dbReference type="ARBA" id="ARBA00023136"/>
    </source>
</evidence>
<dbReference type="InterPro" id="IPR010989">
    <property type="entry name" value="SNARE"/>
</dbReference>
<dbReference type="EMBL" id="JH971386">
    <property type="protein sequence ID" value="EKM82750.1"/>
    <property type="molecule type" value="Genomic_DNA"/>
</dbReference>
<dbReference type="PROSITE" id="PS50192">
    <property type="entry name" value="T_SNARE"/>
    <property type="match status" value="1"/>
</dbReference>
<dbReference type="Pfam" id="PF00804">
    <property type="entry name" value="Syntaxin"/>
    <property type="match status" value="1"/>
</dbReference>
<dbReference type="HOGENOM" id="CLU_042423_0_1_1"/>
<dbReference type="PANTHER" id="PTHR19957">
    <property type="entry name" value="SYNTAXIN"/>
    <property type="match status" value="1"/>
</dbReference>
<feature type="transmembrane region" description="Helical" evidence="8">
    <location>
        <begin position="268"/>
        <end position="293"/>
    </location>
</feature>
<dbReference type="AlphaFoldDB" id="K5Y424"/>
<evidence type="ECO:0000256" key="8">
    <source>
        <dbReference type="SAM" id="Phobius"/>
    </source>
</evidence>
<dbReference type="SUPFAM" id="SSF47661">
    <property type="entry name" value="t-snare proteins"/>
    <property type="match status" value="1"/>
</dbReference>
<evidence type="ECO:0000256" key="6">
    <source>
        <dbReference type="SAM" id="Coils"/>
    </source>
</evidence>
<dbReference type="KEGG" id="abp:AGABI1DRAFT111330"/>
<dbReference type="InterPro" id="IPR000727">
    <property type="entry name" value="T_SNARE_dom"/>
</dbReference>
<dbReference type="Proteomes" id="UP000008493">
    <property type="component" value="Unassembled WGS sequence"/>
</dbReference>
<dbReference type="GO" id="GO:0006887">
    <property type="term" value="P:exocytosis"/>
    <property type="evidence" value="ECO:0007669"/>
    <property type="project" value="TreeGrafter"/>
</dbReference>
<dbReference type="Gene3D" id="1.20.58.70">
    <property type="match status" value="1"/>
</dbReference>
<keyword evidence="5 8" id="KW-0472">Membrane</keyword>
<dbReference type="STRING" id="597362.K5Y424"/>
<feature type="region of interest" description="Disordered" evidence="7">
    <location>
        <begin position="1"/>
        <end position="36"/>
    </location>
</feature>
<evidence type="ECO:0000256" key="3">
    <source>
        <dbReference type="ARBA" id="ARBA00022692"/>
    </source>
</evidence>
<dbReference type="eggNOG" id="KOG0810">
    <property type="taxonomic scope" value="Eukaryota"/>
</dbReference>
<feature type="coiled-coil region" evidence="6">
    <location>
        <begin position="187"/>
        <end position="217"/>
    </location>
</feature>
<dbReference type="Pfam" id="PF05739">
    <property type="entry name" value="SNARE"/>
    <property type="match status" value="1"/>
</dbReference>
<sequence>MTSRDRLAATRAQRSPQAFELSNVGQPQPSNGHASGESAFLDEVVSIQEGIDHFNDNVRQIATSRLHSLNALDDEGQNDMSKVEELTNETRTFSLQLRDRIMSLKAAPATRDQQMRNNRIGLLQNKFLEAIQNYQRVEQEGRVKVRQRAERQIRIVDPDASPQEVDAIVEGGNSQVFAQALTSSTRYAESRNAYREVQQRQQDLQRMEQTLAELAQLFIDMGTLVEQQDAVIKQVQDVAASVHGDTEKGLQATEVAVRHARAARRKRWICFIIIIICLIILAIALGVAIPVSINN</sequence>
<dbReference type="GO" id="GO:0005886">
    <property type="term" value="C:plasma membrane"/>
    <property type="evidence" value="ECO:0007669"/>
    <property type="project" value="TreeGrafter"/>
</dbReference>
<evidence type="ECO:0000256" key="1">
    <source>
        <dbReference type="ARBA" id="ARBA00004211"/>
    </source>
</evidence>
<dbReference type="GO" id="GO:0000149">
    <property type="term" value="F:SNARE binding"/>
    <property type="evidence" value="ECO:0007669"/>
    <property type="project" value="TreeGrafter"/>
</dbReference>
<evidence type="ECO:0000256" key="4">
    <source>
        <dbReference type="ARBA" id="ARBA00022989"/>
    </source>
</evidence>
<dbReference type="GO" id="GO:0006886">
    <property type="term" value="P:intracellular protein transport"/>
    <property type="evidence" value="ECO:0007669"/>
    <property type="project" value="TreeGrafter"/>
</dbReference>
<comment type="subcellular location">
    <subcellularLocation>
        <location evidence="1">Membrane</location>
        <topology evidence="1">Single-pass type IV membrane protein</topology>
    </subcellularLocation>
</comment>
<organism evidence="10 11">
    <name type="scientific">Agaricus bisporus var. burnettii (strain JB137-S8 / ATCC MYA-4627 / FGSC 10392)</name>
    <name type="common">White button mushroom</name>
    <dbReference type="NCBI Taxonomy" id="597362"/>
    <lineage>
        <taxon>Eukaryota</taxon>
        <taxon>Fungi</taxon>
        <taxon>Dikarya</taxon>
        <taxon>Basidiomycota</taxon>
        <taxon>Agaricomycotina</taxon>
        <taxon>Agaricomycetes</taxon>
        <taxon>Agaricomycetidae</taxon>
        <taxon>Agaricales</taxon>
        <taxon>Agaricineae</taxon>
        <taxon>Agaricaceae</taxon>
        <taxon>Agaricus</taxon>
    </lineage>
</organism>
<keyword evidence="4 8" id="KW-1133">Transmembrane helix</keyword>
<dbReference type="OMA" id="VWRRYEI"/>
<keyword evidence="3 8" id="KW-0812">Transmembrane</keyword>
<evidence type="ECO:0000313" key="10">
    <source>
        <dbReference type="EMBL" id="EKM82750.1"/>
    </source>
</evidence>
<gene>
    <name evidence="10" type="ORF">AGABI1DRAFT_111330</name>
</gene>
<accession>K5Y424</accession>
<comment type="similarity">
    <text evidence="2">Belongs to the syntaxin family.</text>
</comment>
<dbReference type="GO" id="GO:0005484">
    <property type="term" value="F:SNAP receptor activity"/>
    <property type="evidence" value="ECO:0007669"/>
    <property type="project" value="TreeGrafter"/>
</dbReference>
<dbReference type="PANTHER" id="PTHR19957:SF307">
    <property type="entry name" value="PROTEIN SSO1-RELATED"/>
    <property type="match status" value="1"/>
</dbReference>
<dbReference type="GeneID" id="18823252"/>
<feature type="domain" description="T-SNARE coiled-coil homology" evidence="9">
    <location>
        <begin position="194"/>
        <end position="256"/>
    </location>
</feature>
<dbReference type="GO" id="GO:0031201">
    <property type="term" value="C:SNARE complex"/>
    <property type="evidence" value="ECO:0007669"/>
    <property type="project" value="TreeGrafter"/>
</dbReference>
<dbReference type="GO" id="GO:0012505">
    <property type="term" value="C:endomembrane system"/>
    <property type="evidence" value="ECO:0007669"/>
    <property type="project" value="TreeGrafter"/>
</dbReference>
<dbReference type="InterPro" id="IPR045242">
    <property type="entry name" value="Syntaxin"/>
</dbReference>
<proteinExistence type="inferred from homology"/>
<dbReference type="GO" id="GO:0048278">
    <property type="term" value="P:vesicle docking"/>
    <property type="evidence" value="ECO:0007669"/>
    <property type="project" value="TreeGrafter"/>
</dbReference>
<evidence type="ECO:0000259" key="9">
    <source>
        <dbReference type="PROSITE" id="PS50192"/>
    </source>
</evidence>
<keyword evidence="11" id="KW-1185">Reference proteome</keyword>
<reference evidence="11" key="1">
    <citation type="journal article" date="2012" name="Proc. Natl. Acad. Sci. U.S.A.">
        <title>Genome sequence of the button mushroom Agaricus bisporus reveals mechanisms governing adaptation to a humic-rich ecological niche.</title>
        <authorList>
            <person name="Morin E."/>
            <person name="Kohler A."/>
            <person name="Baker A.R."/>
            <person name="Foulongne-Oriol M."/>
            <person name="Lombard V."/>
            <person name="Nagy L.G."/>
            <person name="Ohm R.A."/>
            <person name="Patyshakuliyeva A."/>
            <person name="Brun A."/>
            <person name="Aerts A.L."/>
            <person name="Bailey A.M."/>
            <person name="Billette C."/>
            <person name="Coutinho P.M."/>
            <person name="Deakin G."/>
            <person name="Doddapaneni H."/>
            <person name="Floudas D."/>
            <person name="Grimwood J."/>
            <person name="Hilden K."/>
            <person name="Kuees U."/>
            <person name="LaButti K.M."/>
            <person name="Lapidus A."/>
            <person name="Lindquist E.A."/>
            <person name="Lucas S.M."/>
            <person name="Murat C."/>
            <person name="Riley R.W."/>
            <person name="Salamov A.A."/>
            <person name="Schmutz J."/>
            <person name="Subramanian V."/>
            <person name="Woesten H.A.B."/>
            <person name="Xu J."/>
            <person name="Eastwood D.C."/>
            <person name="Foster G.D."/>
            <person name="Sonnenberg A.S."/>
            <person name="Cullen D."/>
            <person name="de Vries R.P."/>
            <person name="Lundell T."/>
            <person name="Hibbett D.S."/>
            <person name="Henrissat B."/>
            <person name="Burton K.S."/>
            <person name="Kerrigan R.W."/>
            <person name="Challen M.P."/>
            <person name="Grigoriev I.V."/>
            <person name="Martin F."/>
        </authorList>
    </citation>
    <scope>NUCLEOTIDE SEQUENCE [LARGE SCALE GENOMIC DNA]</scope>
    <source>
        <strain evidence="11">JB137-S8 / ATCC MYA-4627 / FGSC 10392</strain>
    </source>
</reference>
<dbReference type="CDD" id="cd15849">
    <property type="entry name" value="SNARE_Sso1"/>
    <property type="match status" value="1"/>
</dbReference>
<dbReference type="OrthoDB" id="10255013at2759"/>
<keyword evidence="6" id="KW-0175">Coiled coil</keyword>
<dbReference type="GO" id="GO:0006906">
    <property type="term" value="P:vesicle fusion"/>
    <property type="evidence" value="ECO:0007669"/>
    <property type="project" value="TreeGrafter"/>
</dbReference>
<evidence type="ECO:0000256" key="2">
    <source>
        <dbReference type="ARBA" id="ARBA00009063"/>
    </source>
</evidence>
<evidence type="ECO:0000313" key="11">
    <source>
        <dbReference type="Proteomes" id="UP000008493"/>
    </source>
</evidence>